<evidence type="ECO:0000313" key="1">
    <source>
        <dbReference type="EMBL" id="CCO22809.1"/>
    </source>
</evidence>
<dbReference type="AlphaFoldDB" id="L0R7U4"/>
<organism evidence="1 2">
    <name type="scientific">Maridesulfovibrio hydrothermalis AM13 = DSM 14728</name>
    <dbReference type="NCBI Taxonomy" id="1121451"/>
    <lineage>
        <taxon>Bacteria</taxon>
        <taxon>Pseudomonadati</taxon>
        <taxon>Thermodesulfobacteriota</taxon>
        <taxon>Desulfovibrionia</taxon>
        <taxon>Desulfovibrionales</taxon>
        <taxon>Desulfovibrionaceae</taxon>
        <taxon>Maridesulfovibrio</taxon>
    </lineage>
</organism>
<dbReference type="Proteomes" id="UP000010808">
    <property type="component" value="Chromosome"/>
</dbReference>
<dbReference type="EMBL" id="FO203522">
    <property type="protein sequence ID" value="CCO22809.1"/>
    <property type="molecule type" value="Genomic_DNA"/>
</dbReference>
<proteinExistence type="predicted"/>
<name>L0R7U4_9BACT</name>
<gene>
    <name evidence="1" type="ORF">DESAM_20522</name>
</gene>
<dbReference type="HOGENOM" id="CLU_2464035_0_0_7"/>
<accession>L0R7U4</accession>
<reference evidence="1 2" key="1">
    <citation type="submission" date="2012-10" db="EMBL/GenBank/DDBJ databases">
        <authorList>
            <person name="Genoscope - CEA"/>
        </authorList>
    </citation>
    <scope>NUCLEOTIDE SEQUENCE [LARGE SCALE GENOMIC DNA]</scope>
    <source>
        <strain evidence="2">AM13 / DSM 14728</strain>
    </source>
</reference>
<dbReference type="KEGG" id="dhy:DESAM_20522"/>
<protein>
    <submittedName>
        <fullName evidence="1">Uncharacterized protein</fullName>
    </submittedName>
</protein>
<dbReference type="STRING" id="1121451.DESAM_20522"/>
<evidence type="ECO:0000313" key="2">
    <source>
        <dbReference type="Proteomes" id="UP000010808"/>
    </source>
</evidence>
<sequence length="88" mass="10203">MWRNVNQIQILILLMRLKTRHPELFGYMNMPERNIIAKAINNVKLEFYLQSINFIGANTEKPAYPCGHAGFLRKFPYAGGGQVQRSYT</sequence>
<keyword evidence="2" id="KW-1185">Reference proteome</keyword>